<evidence type="ECO:0000256" key="10">
    <source>
        <dbReference type="SAM" id="Phobius"/>
    </source>
</evidence>
<dbReference type="GO" id="GO:0005886">
    <property type="term" value="C:plasma membrane"/>
    <property type="evidence" value="ECO:0007669"/>
    <property type="project" value="TreeGrafter"/>
</dbReference>
<feature type="transmembrane region" description="Helical" evidence="10">
    <location>
        <begin position="324"/>
        <end position="347"/>
    </location>
</feature>
<dbReference type="Gene3D" id="1.20.1070.10">
    <property type="entry name" value="Rhodopsin 7-helix transmembrane proteins"/>
    <property type="match status" value="1"/>
</dbReference>
<dbReference type="FunFam" id="1.20.1070.10:FF:000058">
    <property type="entry name" value="Adhesion G protein-coupled receptor F5"/>
    <property type="match status" value="1"/>
</dbReference>
<dbReference type="RefSeq" id="XP_031558808.1">
    <property type="nucleotide sequence ID" value="XM_031702948.1"/>
</dbReference>
<proteinExistence type="inferred from homology"/>
<keyword evidence="4" id="KW-0732">Signal</keyword>
<dbReference type="PANTHER" id="PTHR12011:SF347">
    <property type="entry name" value="FI21270P1-RELATED"/>
    <property type="match status" value="1"/>
</dbReference>
<dbReference type="InterPro" id="IPR017981">
    <property type="entry name" value="GPCR_2-like_7TM"/>
</dbReference>
<dbReference type="GO" id="GO:0007166">
    <property type="term" value="P:cell surface receptor signaling pathway"/>
    <property type="evidence" value="ECO:0007669"/>
    <property type="project" value="InterPro"/>
</dbReference>
<dbReference type="KEGG" id="aten:116295191"/>
<evidence type="ECO:0000256" key="1">
    <source>
        <dbReference type="ARBA" id="ARBA00004141"/>
    </source>
</evidence>
<dbReference type="Pfam" id="PF00002">
    <property type="entry name" value="7tm_2"/>
    <property type="match status" value="1"/>
</dbReference>
<feature type="transmembrane region" description="Helical" evidence="10">
    <location>
        <begin position="368"/>
        <end position="391"/>
    </location>
</feature>
<feature type="transmembrane region" description="Helical" evidence="10">
    <location>
        <begin position="411"/>
        <end position="435"/>
    </location>
</feature>
<dbReference type="SMART" id="SM00303">
    <property type="entry name" value="GPS"/>
    <property type="match status" value="1"/>
</dbReference>
<dbReference type="PANTHER" id="PTHR12011">
    <property type="entry name" value="ADHESION G-PROTEIN COUPLED RECEPTOR"/>
    <property type="match status" value="1"/>
</dbReference>
<evidence type="ECO:0000256" key="4">
    <source>
        <dbReference type="ARBA" id="ARBA00022729"/>
    </source>
</evidence>
<keyword evidence="7" id="KW-1015">Disulfide bond</keyword>
<comment type="similarity">
    <text evidence="2">Belongs to the G-protein coupled receptor 2 family. Adhesion G-protein coupled receptor (ADGR) subfamily.</text>
</comment>
<dbReference type="Gene3D" id="2.60.220.50">
    <property type="match status" value="1"/>
</dbReference>
<keyword evidence="13" id="KW-1185">Reference proteome</keyword>
<evidence type="ECO:0000259" key="11">
    <source>
        <dbReference type="PROSITE" id="PS50221"/>
    </source>
</evidence>
<reference evidence="14" key="1">
    <citation type="submission" date="2025-08" db="UniProtKB">
        <authorList>
            <consortium name="RefSeq"/>
        </authorList>
    </citation>
    <scope>IDENTIFICATION</scope>
    <source>
        <tissue evidence="14">Tentacle</tissue>
    </source>
</reference>
<dbReference type="InParanoid" id="A0A6P8HUA1"/>
<evidence type="ECO:0000259" key="12">
    <source>
        <dbReference type="PROSITE" id="PS50261"/>
    </source>
</evidence>
<evidence type="ECO:0000313" key="14">
    <source>
        <dbReference type="RefSeq" id="XP_031558808.1"/>
    </source>
</evidence>
<dbReference type="AlphaFoldDB" id="A0A6P8HUA1"/>
<evidence type="ECO:0000256" key="6">
    <source>
        <dbReference type="ARBA" id="ARBA00023136"/>
    </source>
</evidence>
<feature type="region of interest" description="Disordered" evidence="9">
    <location>
        <begin position="531"/>
        <end position="557"/>
    </location>
</feature>
<evidence type="ECO:0000256" key="2">
    <source>
        <dbReference type="ARBA" id="ARBA00007343"/>
    </source>
</evidence>
<dbReference type="InterPro" id="IPR000832">
    <property type="entry name" value="GPCR_2_secretin-like"/>
</dbReference>
<protein>
    <submittedName>
        <fullName evidence="14">Adhesion G-protein coupled receptor D1-like</fullName>
    </submittedName>
</protein>
<accession>A0A6P8HUA1</accession>
<evidence type="ECO:0000313" key="13">
    <source>
        <dbReference type="Proteomes" id="UP000515163"/>
    </source>
</evidence>
<dbReference type="PROSITE" id="PS00650">
    <property type="entry name" value="G_PROTEIN_RECEP_F2_2"/>
    <property type="match status" value="1"/>
</dbReference>
<keyword evidence="3 10" id="KW-0812">Transmembrane</keyword>
<evidence type="ECO:0000256" key="9">
    <source>
        <dbReference type="SAM" id="MobiDB-lite"/>
    </source>
</evidence>
<dbReference type="InterPro" id="IPR057244">
    <property type="entry name" value="GAIN_B"/>
</dbReference>
<dbReference type="OrthoDB" id="5965341at2759"/>
<dbReference type="GO" id="GO:0004930">
    <property type="term" value="F:G protein-coupled receptor activity"/>
    <property type="evidence" value="ECO:0007669"/>
    <property type="project" value="InterPro"/>
</dbReference>
<dbReference type="PROSITE" id="PS50261">
    <property type="entry name" value="G_PROTEIN_RECEP_F2_4"/>
    <property type="match status" value="1"/>
</dbReference>
<comment type="subcellular location">
    <subcellularLocation>
        <location evidence="1">Membrane</location>
        <topology evidence="1">Multi-pass membrane protein</topology>
    </subcellularLocation>
</comment>
<feature type="domain" description="G-protein coupled receptors family 2 profile 2" evidence="12">
    <location>
        <begin position="264"/>
        <end position="509"/>
    </location>
</feature>
<feature type="transmembrane region" description="Helical" evidence="10">
    <location>
        <begin position="301"/>
        <end position="318"/>
    </location>
</feature>
<evidence type="ECO:0000256" key="8">
    <source>
        <dbReference type="ARBA" id="ARBA00023180"/>
    </source>
</evidence>
<dbReference type="GeneID" id="116295191"/>
<dbReference type="InterPro" id="IPR046338">
    <property type="entry name" value="GAIN_dom_sf"/>
</dbReference>
<feature type="transmembrane region" description="Helical" evidence="10">
    <location>
        <begin position="266"/>
        <end position="289"/>
    </location>
</feature>
<gene>
    <name evidence="14" type="primary">LOC116295191</name>
</gene>
<name>A0A6P8HUA1_ACTTE</name>
<dbReference type="Proteomes" id="UP000515163">
    <property type="component" value="Unplaced"/>
</dbReference>
<dbReference type="PROSITE" id="PS50221">
    <property type="entry name" value="GAIN_B"/>
    <property type="match status" value="1"/>
</dbReference>
<feature type="transmembrane region" description="Helical" evidence="10">
    <location>
        <begin position="460"/>
        <end position="482"/>
    </location>
</feature>
<dbReference type="InterPro" id="IPR000203">
    <property type="entry name" value="GPS"/>
</dbReference>
<dbReference type="InterPro" id="IPR017983">
    <property type="entry name" value="GPCR_2_secretin-like_CS"/>
</dbReference>
<dbReference type="SUPFAM" id="SSF81321">
    <property type="entry name" value="Family A G protein-coupled receptor-like"/>
    <property type="match status" value="1"/>
</dbReference>
<dbReference type="Pfam" id="PF01825">
    <property type="entry name" value="GPS"/>
    <property type="match status" value="1"/>
</dbReference>
<dbReference type="PRINTS" id="PR00249">
    <property type="entry name" value="GPCRSECRETIN"/>
</dbReference>
<evidence type="ECO:0000256" key="5">
    <source>
        <dbReference type="ARBA" id="ARBA00022989"/>
    </source>
</evidence>
<evidence type="ECO:0000256" key="7">
    <source>
        <dbReference type="ARBA" id="ARBA00023157"/>
    </source>
</evidence>
<organism evidence="13 14">
    <name type="scientific">Actinia tenebrosa</name>
    <name type="common">Australian red waratah sea anemone</name>
    <dbReference type="NCBI Taxonomy" id="6105"/>
    <lineage>
        <taxon>Eukaryota</taxon>
        <taxon>Metazoa</taxon>
        <taxon>Cnidaria</taxon>
        <taxon>Anthozoa</taxon>
        <taxon>Hexacorallia</taxon>
        <taxon>Actiniaria</taxon>
        <taxon>Actiniidae</taxon>
        <taxon>Actinia</taxon>
    </lineage>
</organism>
<keyword evidence="8" id="KW-0325">Glycoprotein</keyword>
<sequence length="592" mass="66394">MSSPPISPEGSESNQSQPLDNNLVSIYIQKIAKLDIKQNSSLEESVDMMQNILVAMGTSSTNSTNQMPLLASQKLEEFALRYLEYNSNKKEIVIKKSNVVLHAKIVLPGTTSYEFETDDGIQEQNTKIFLPKENFVENGTAVLSIYYNNLEDILNKQEYIYTSNKYGVRSKILSTSIQPKKNKLVKNATIGFKIPVSDPIPEKKCVFWEFATEKVKDPGWSSEGCTLVKSTDQYVECSCNHLTHFAVLMQVKDDQLSSEHQDILEILTYLGLTLSIIGCILTFMTYFLFTDVKSEQSQIRMNLVFVLAVAHILFLLASPARGDLFLCISVAALMQLFYTSALCWMSAEGIQLYMQVVKVFNTNLKMRQVYGFAWGFPLLLMVVSLSIASNGHGGLASFVNEEFCWLSTKNHLIWTFIAPVLLLILGNIIVLGLVMKEMKNITKPMGTGQRANALRSSFKAFVVLAPLLGITWIMGLLCILGAGAAGLYIFTILNSIQGFFIFLFHCVRNSEIRSKLQRKIQAFDDSHLKQESSNNYRRSKNLNQINSKTPNKPTTPETAVVNTLNIPQENMALSELDISDNLHGQTQNELKL</sequence>
<keyword evidence="5 10" id="KW-1133">Transmembrane helix</keyword>
<keyword evidence="6 10" id="KW-0472">Membrane</keyword>
<feature type="domain" description="GAIN-B" evidence="11">
    <location>
        <begin position="97"/>
        <end position="255"/>
    </location>
</feature>
<evidence type="ECO:0000256" key="3">
    <source>
        <dbReference type="ARBA" id="ARBA00022692"/>
    </source>
</evidence>
<feature type="transmembrane region" description="Helical" evidence="10">
    <location>
        <begin position="488"/>
        <end position="507"/>
    </location>
</feature>